<keyword evidence="1" id="KW-0732">Signal</keyword>
<dbReference type="Pfam" id="PF09458">
    <property type="entry name" value="H_lectin"/>
    <property type="match status" value="1"/>
</dbReference>
<dbReference type="Gene3D" id="2.60.40.2080">
    <property type="match status" value="1"/>
</dbReference>
<organism evidence="3 4">
    <name type="scientific">Biomphalaria pfeifferi</name>
    <name type="common">Bloodfluke planorb</name>
    <name type="synonym">Freshwater snail</name>
    <dbReference type="NCBI Taxonomy" id="112525"/>
    <lineage>
        <taxon>Eukaryota</taxon>
        <taxon>Metazoa</taxon>
        <taxon>Spiralia</taxon>
        <taxon>Lophotrochozoa</taxon>
        <taxon>Mollusca</taxon>
        <taxon>Gastropoda</taxon>
        <taxon>Heterobranchia</taxon>
        <taxon>Euthyneura</taxon>
        <taxon>Panpulmonata</taxon>
        <taxon>Hygrophila</taxon>
        <taxon>Lymnaeoidea</taxon>
        <taxon>Planorbidae</taxon>
        <taxon>Biomphalaria</taxon>
    </lineage>
</organism>
<dbReference type="SUPFAM" id="SSF141086">
    <property type="entry name" value="Agglutinin HPA-like"/>
    <property type="match status" value="1"/>
</dbReference>
<feature type="signal peptide" evidence="1">
    <location>
        <begin position="1"/>
        <end position="17"/>
    </location>
</feature>
<dbReference type="AlphaFoldDB" id="A0AAD8AVK1"/>
<evidence type="ECO:0000259" key="2">
    <source>
        <dbReference type="Pfam" id="PF09458"/>
    </source>
</evidence>
<dbReference type="CDD" id="cd14686">
    <property type="entry name" value="bZIP"/>
    <property type="match status" value="1"/>
</dbReference>
<comment type="caution">
    <text evidence="3">The sequence shown here is derived from an EMBL/GenBank/DDBJ whole genome shotgun (WGS) entry which is preliminary data.</text>
</comment>
<accession>A0AAD8AVK1</accession>
<sequence>MILLTFFVTTSITVITGYSHLELKSKPGSIHPILTKKLQMECTVRDLKSEDHQFQNGNSPFNKAIDDKSTSKASVTKQEVALSRLLSLVITKKNEGTGLNETMVSVTGCDSPVIEKQFEGTFQVEGTTEGSTKTGEMGYISLTWNRPVDEHSGLFFCEAYALDPFKHSVSLTAGLKIKSIEPKISDLVTYISINDRHIEQLQAKVSEIKTENTELKERNTNITLANENLKKYVDLRIPKFQFGSFSCSSQGVTFNPPFNKTPEVFTSLTGLTMGFSSQYSTSTYSLGVQSVDKLGFSISCTINGWSASAQVKWLAVEL</sequence>
<evidence type="ECO:0000313" key="3">
    <source>
        <dbReference type="EMBL" id="KAK0041790.1"/>
    </source>
</evidence>
<evidence type="ECO:0000256" key="1">
    <source>
        <dbReference type="SAM" id="SignalP"/>
    </source>
</evidence>
<feature type="chain" id="PRO_5042024790" evidence="1">
    <location>
        <begin position="18"/>
        <end position="318"/>
    </location>
</feature>
<keyword evidence="4" id="KW-1185">Reference proteome</keyword>
<dbReference type="InterPro" id="IPR019019">
    <property type="entry name" value="H-type_lectin_domain"/>
</dbReference>
<dbReference type="GO" id="GO:0007155">
    <property type="term" value="P:cell adhesion"/>
    <property type="evidence" value="ECO:0007669"/>
    <property type="project" value="InterPro"/>
</dbReference>
<name>A0AAD8AVK1_BIOPF</name>
<protein>
    <submittedName>
        <fullName evidence="3">DSC-2</fullName>
    </submittedName>
</protein>
<reference evidence="3" key="2">
    <citation type="submission" date="2023-04" db="EMBL/GenBank/DDBJ databases">
        <authorList>
            <person name="Bu L."/>
            <person name="Lu L."/>
            <person name="Laidemitt M.R."/>
            <person name="Zhang S.M."/>
            <person name="Mutuku M."/>
            <person name="Mkoji G."/>
            <person name="Steinauer M."/>
            <person name="Loker E.S."/>
        </authorList>
    </citation>
    <scope>NUCLEOTIDE SEQUENCE</scope>
    <source>
        <strain evidence="3">KasaAsao</strain>
        <tissue evidence="3">Whole Snail</tissue>
    </source>
</reference>
<dbReference type="EMBL" id="JASAOG010000261">
    <property type="protein sequence ID" value="KAK0041790.1"/>
    <property type="molecule type" value="Genomic_DNA"/>
</dbReference>
<dbReference type="Proteomes" id="UP001233172">
    <property type="component" value="Unassembled WGS sequence"/>
</dbReference>
<gene>
    <name evidence="3" type="ORF">Bpfe_028777</name>
</gene>
<feature type="domain" description="H-type lectin" evidence="2">
    <location>
        <begin position="250"/>
        <end position="316"/>
    </location>
</feature>
<reference evidence="3" key="1">
    <citation type="journal article" date="2023" name="PLoS Negl. Trop. Dis.">
        <title>A genome sequence for Biomphalaria pfeifferi, the major vector snail for the human-infecting parasite Schistosoma mansoni.</title>
        <authorList>
            <person name="Bu L."/>
            <person name="Lu L."/>
            <person name="Laidemitt M.R."/>
            <person name="Zhang S.M."/>
            <person name="Mutuku M."/>
            <person name="Mkoji G."/>
            <person name="Steinauer M."/>
            <person name="Loker E.S."/>
        </authorList>
    </citation>
    <scope>NUCLEOTIDE SEQUENCE</scope>
    <source>
        <strain evidence="3">KasaAsao</strain>
    </source>
</reference>
<dbReference type="GO" id="GO:0030246">
    <property type="term" value="F:carbohydrate binding"/>
    <property type="evidence" value="ECO:0007669"/>
    <property type="project" value="InterPro"/>
</dbReference>
<proteinExistence type="predicted"/>
<evidence type="ECO:0000313" key="4">
    <source>
        <dbReference type="Proteomes" id="UP001233172"/>
    </source>
</evidence>
<dbReference type="InterPro" id="IPR037221">
    <property type="entry name" value="H-type_lectin_dom_sf"/>
</dbReference>